<dbReference type="RefSeq" id="WP_140234527.1">
    <property type="nucleotide sequence ID" value="NZ_CP041036.1"/>
</dbReference>
<feature type="transmembrane region" description="Helical" evidence="1">
    <location>
        <begin position="101"/>
        <end position="124"/>
    </location>
</feature>
<dbReference type="Proteomes" id="UP000319809">
    <property type="component" value="Chromosome"/>
</dbReference>
<proteinExistence type="predicted"/>
<dbReference type="EMBL" id="CP041036">
    <property type="protein sequence ID" value="QDE31734.1"/>
    <property type="molecule type" value="Genomic_DNA"/>
</dbReference>
<dbReference type="KEGG" id="spol:FH971_12630"/>
<feature type="transmembrane region" description="Helical" evidence="1">
    <location>
        <begin position="36"/>
        <end position="61"/>
    </location>
</feature>
<protein>
    <submittedName>
        <fullName evidence="2">Uncharacterized protein</fullName>
    </submittedName>
</protein>
<organism evidence="2 3">
    <name type="scientific">Shewanella polaris</name>
    <dbReference type="NCBI Taxonomy" id="2588449"/>
    <lineage>
        <taxon>Bacteria</taxon>
        <taxon>Pseudomonadati</taxon>
        <taxon>Pseudomonadota</taxon>
        <taxon>Gammaproteobacteria</taxon>
        <taxon>Alteromonadales</taxon>
        <taxon>Shewanellaceae</taxon>
        <taxon>Shewanella</taxon>
    </lineage>
</organism>
<sequence>MKKTPIIAVLTILQALPVLLTISALTSFAFNESTSTWLMVSSLATVLLTGYLGIPASVLLFKGHKLGYQLGTVIWGFAIIVKFLALWEVAVGSSELVGGTIMYIALTKLVFWLMVSVGIFILLVKALRQPNNISANIVSADPDTTVTEQTFNNTSFKSLALWLIYTGIVVIFYQLS</sequence>
<evidence type="ECO:0000256" key="1">
    <source>
        <dbReference type="SAM" id="Phobius"/>
    </source>
</evidence>
<accession>A0A4Y5YG91</accession>
<feature type="transmembrane region" description="Helical" evidence="1">
    <location>
        <begin position="7"/>
        <end position="30"/>
    </location>
</feature>
<evidence type="ECO:0000313" key="3">
    <source>
        <dbReference type="Proteomes" id="UP000319809"/>
    </source>
</evidence>
<name>A0A4Y5YG91_9GAMM</name>
<keyword evidence="1" id="KW-0812">Transmembrane</keyword>
<feature type="transmembrane region" description="Helical" evidence="1">
    <location>
        <begin position="68"/>
        <end position="89"/>
    </location>
</feature>
<dbReference type="AlphaFoldDB" id="A0A4Y5YG91"/>
<feature type="transmembrane region" description="Helical" evidence="1">
    <location>
        <begin position="159"/>
        <end position="175"/>
    </location>
</feature>
<keyword evidence="1" id="KW-1133">Transmembrane helix</keyword>
<keyword evidence="3" id="KW-1185">Reference proteome</keyword>
<evidence type="ECO:0000313" key="2">
    <source>
        <dbReference type="EMBL" id="QDE31734.1"/>
    </source>
</evidence>
<keyword evidence="1" id="KW-0472">Membrane</keyword>
<reference evidence="2 3" key="1">
    <citation type="submission" date="2019-06" db="EMBL/GenBank/DDBJ databases">
        <title>The genome of Shewanella sp. SM1901.</title>
        <authorList>
            <person name="Cha Q."/>
        </authorList>
    </citation>
    <scope>NUCLEOTIDE SEQUENCE [LARGE SCALE GENOMIC DNA]</scope>
    <source>
        <strain evidence="2 3">SM1901</strain>
    </source>
</reference>
<gene>
    <name evidence="2" type="ORF">FH971_12630</name>
</gene>